<dbReference type="SFLD" id="SFLDS00029">
    <property type="entry name" value="Radical_SAM"/>
    <property type="match status" value="1"/>
</dbReference>
<dbReference type="GO" id="GO:0051536">
    <property type="term" value="F:iron-sulfur cluster binding"/>
    <property type="evidence" value="ECO:0007669"/>
    <property type="project" value="UniProtKB-KW"/>
</dbReference>
<dbReference type="CDD" id="cd01335">
    <property type="entry name" value="Radical_SAM"/>
    <property type="match status" value="1"/>
</dbReference>
<feature type="non-terminal residue" evidence="6">
    <location>
        <position position="249"/>
    </location>
</feature>
<dbReference type="InterPro" id="IPR058240">
    <property type="entry name" value="rSAM_sf"/>
</dbReference>
<keyword evidence="3" id="KW-0408">Iron</keyword>
<evidence type="ECO:0000256" key="3">
    <source>
        <dbReference type="ARBA" id="ARBA00023004"/>
    </source>
</evidence>
<dbReference type="Pfam" id="PF04055">
    <property type="entry name" value="Radical_SAM"/>
    <property type="match status" value="1"/>
</dbReference>
<evidence type="ECO:0000313" key="6">
    <source>
        <dbReference type="EMBL" id="SVD78871.1"/>
    </source>
</evidence>
<evidence type="ECO:0000256" key="4">
    <source>
        <dbReference type="ARBA" id="ARBA00023014"/>
    </source>
</evidence>
<dbReference type="GO" id="GO:0046872">
    <property type="term" value="F:metal ion binding"/>
    <property type="evidence" value="ECO:0007669"/>
    <property type="project" value="UniProtKB-KW"/>
</dbReference>
<dbReference type="PROSITE" id="PS51918">
    <property type="entry name" value="RADICAL_SAM"/>
    <property type="match status" value="1"/>
</dbReference>
<dbReference type="AlphaFoldDB" id="A0A382Y7R7"/>
<keyword evidence="1" id="KW-0949">S-adenosyl-L-methionine</keyword>
<sequence length="249" mass="28861">MKNGVYSKANSILELRGGVVEKKRDIMSYLLSKKDKVSRDRDPIIYAVLKDLFVDEVDGINIKDRFYLRDHVVEELSRLDQSQYLRYLRYRYSYEIYPTIKKITEYPPLVQIEPTSICNYRCVFCYQTDTRLSDKKNGHMGVMNLDLFKKIVDQLEGNVEGVTLASRGEPTINKKLPEFLQYMSGKFLATKINTNAYLLNEKVIHAILEADLQTLVFSADAASEPLYSQLRVNGNLEKVLKNINQFHQI</sequence>
<organism evidence="6">
    <name type="scientific">marine metagenome</name>
    <dbReference type="NCBI Taxonomy" id="408172"/>
    <lineage>
        <taxon>unclassified sequences</taxon>
        <taxon>metagenomes</taxon>
        <taxon>ecological metagenomes</taxon>
    </lineage>
</organism>
<dbReference type="InterPro" id="IPR007197">
    <property type="entry name" value="rSAM"/>
</dbReference>
<dbReference type="PANTHER" id="PTHR11228">
    <property type="entry name" value="RADICAL SAM DOMAIN PROTEIN"/>
    <property type="match status" value="1"/>
</dbReference>
<dbReference type="EMBL" id="UINC01173334">
    <property type="protein sequence ID" value="SVD78871.1"/>
    <property type="molecule type" value="Genomic_DNA"/>
</dbReference>
<feature type="domain" description="Radical SAM core" evidence="5">
    <location>
        <begin position="104"/>
        <end position="249"/>
    </location>
</feature>
<dbReference type="InterPro" id="IPR050377">
    <property type="entry name" value="Radical_SAM_PqqE_MftC-like"/>
</dbReference>
<gene>
    <name evidence="6" type="ORF">METZ01_LOCUS431725</name>
</gene>
<dbReference type="SUPFAM" id="SSF102114">
    <property type="entry name" value="Radical SAM enzymes"/>
    <property type="match status" value="1"/>
</dbReference>
<evidence type="ECO:0000256" key="2">
    <source>
        <dbReference type="ARBA" id="ARBA00022723"/>
    </source>
</evidence>
<dbReference type="GO" id="GO:0003824">
    <property type="term" value="F:catalytic activity"/>
    <property type="evidence" value="ECO:0007669"/>
    <property type="project" value="InterPro"/>
</dbReference>
<reference evidence="6" key="1">
    <citation type="submission" date="2018-05" db="EMBL/GenBank/DDBJ databases">
        <authorList>
            <person name="Lanie J.A."/>
            <person name="Ng W.-L."/>
            <person name="Kazmierczak K.M."/>
            <person name="Andrzejewski T.M."/>
            <person name="Davidsen T.M."/>
            <person name="Wayne K.J."/>
            <person name="Tettelin H."/>
            <person name="Glass J.I."/>
            <person name="Rusch D."/>
            <person name="Podicherti R."/>
            <person name="Tsui H.-C.T."/>
            <person name="Winkler M.E."/>
        </authorList>
    </citation>
    <scope>NUCLEOTIDE SEQUENCE</scope>
</reference>
<dbReference type="SFLD" id="SFLDG01067">
    <property type="entry name" value="SPASM/twitch_domain_containing"/>
    <property type="match status" value="1"/>
</dbReference>
<name>A0A382Y7R7_9ZZZZ</name>
<dbReference type="PANTHER" id="PTHR11228:SF34">
    <property type="entry name" value="TUNGSTEN-CONTAINING ALDEHYDE FERREDOXIN OXIDOREDUCTASE COFACTOR MODIFYING PROTEIN"/>
    <property type="match status" value="1"/>
</dbReference>
<keyword evidence="4" id="KW-0411">Iron-sulfur</keyword>
<accession>A0A382Y7R7</accession>
<evidence type="ECO:0000256" key="1">
    <source>
        <dbReference type="ARBA" id="ARBA00022691"/>
    </source>
</evidence>
<keyword evidence="2" id="KW-0479">Metal-binding</keyword>
<protein>
    <recommendedName>
        <fullName evidence="5">Radical SAM core domain-containing protein</fullName>
    </recommendedName>
</protein>
<proteinExistence type="predicted"/>
<dbReference type="Gene3D" id="3.20.20.70">
    <property type="entry name" value="Aldolase class I"/>
    <property type="match status" value="1"/>
</dbReference>
<dbReference type="InterPro" id="IPR013785">
    <property type="entry name" value="Aldolase_TIM"/>
</dbReference>
<evidence type="ECO:0000259" key="5">
    <source>
        <dbReference type="PROSITE" id="PS51918"/>
    </source>
</evidence>